<gene>
    <name evidence="7" type="ORF">FGO68_gene2924</name>
</gene>
<dbReference type="EMBL" id="RRYP01015571">
    <property type="protein sequence ID" value="TNV75449.1"/>
    <property type="molecule type" value="Genomic_DNA"/>
</dbReference>
<dbReference type="InterPro" id="IPR029021">
    <property type="entry name" value="Prot-tyrosine_phosphatase-like"/>
</dbReference>
<evidence type="ECO:0000313" key="8">
    <source>
        <dbReference type="Proteomes" id="UP000785679"/>
    </source>
</evidence>
<protein>
    <recommendedName>
        <fullName evidence="2">protein-tyrosine-phosphatase</fullName>
        <ecNumber evidence="2">3.1.3.48</ecNumber>
    </recommendedName>
</protein>
<dbReference type="Gene3D" id="3.90.190.10">
    <property type="entry name" value="Protein tyrosine phosphatase superfamily"/>
    <property type="match status" value="1"/>
</dbReference>
<evidence type="ECO:0000256" key="1">
    <source>
        <dbReference type="ARBA" id="ARBA00008601"/>
    </source>
</evidence>
<dbReference type="InterPro" id="IPR020422">
    <property type="entry name" value="TYR_PHOSPHATASE_DUAL_dom"/>
</dbReference>
<accession>A0A8J8NIR0</accession>
<dbReference type="GO" id="GO:0005737">
    <property type="term" value="C:cytoplasm"/>
    <property type="evidence" value="ECO:0007669"/>
    <property type="project" value="TreeGrafter"/>
</dbReference>
<dbReference type="CDD" id="cd14498">
    <property type="entry name" value="DSP"/>
    <property type="match status" value="1"/>
</dbReference>
<evidence type="ECO:0000256" key="4">
    <source>
        <dbReference type="ARBA" id="ARBA00022912"/>
    </source>
</evidence>
<dbReference type="InterPro" id="IPR000340">
    <property type="entry name" value="Dual-sp_phosphatase_cat-dom"/>
</dbReference>
<dbReference type="GO" id="GO:0004725">
    <property type="term" value="F:protein tyrosine phosphatase activity"/>
    <property type="evidence" value="ECO:0007669"/>
    <property type="project" value="UniProtKB-EC"/>
</dbReference>
<evidence type="ECO:0000256" key="3">
    <source>
        <dbReference type="ARBA" id="ARBA00022801"/>
    </source>
</evidence>
<dbReference type="InterPro" id="IPR016130">
    <property type="entry name" value="Tyr_Pase_AS"/>
</dbReference>
<comment type="caution">
    <text evidence="7">The sequence shown here is derived from an EMBL/GenBank/DDBJ whole genome shotgun (WGS) entry which is preliminary data.</text>
</comment>
<dbReference type="GO" id="GO:0043409">
    <property type="term" value="P:negative regulation of MAPK cascade"/>
    <property type="evidence" value="ECO:0007669"/>
    <property type="project" value="TreeGrafter"/>
</dbReference>
<evidence type="ECO:0000313" key="7">
    <source>
        <dbReference type="EMBL" id="TNV75449.1"/>
    </source>
</evidence>
<dbReference type="Pfam" id="PF00782">
    <property type="entry name" value="DSPc"/>
    <property type="match status" value="1"/>
</dbReference>
<feature type="domain" description="Tyrosine-protein phosphatase" evidence="5">
    <location>
        <begin position="4"/>
        <end position="145"/>
    </location>
</feature>
<dbReference type="SMART" id="SM00195">
    <property type="entry name" value="DSPc"/>
    <property type="match status" value="1"/>
</dbReference>
<proteinExistence type="inferred from homology"/>
<keyword evidence="8" id="KW-1185">Reference proteome</keyword>
<dbReference type="PROSITE" id="PS00383">
    <property type="entry name" value="TYR_PHOSPHATASE_1"/>
    <property type="match status" value="1"/>
</dbReference>
<dbReference type="AlphaFoldDB" id="A0A8J8NIR0"/>
<organism evidence="7 8">
    <name type="scientific">Halteria grandinella</name>
    <dbReference type="NCBI Taxonomy" id="5974"/>
    <lineage>
        <taxon>Eukaryota</taxon>
        <taxon>Sar</taxon>
        <taxon>Alveolata</taxon>
        <taxon>Ciliophora</taxon>
        <taxon>Intramacronucleata</taxon>
        <taxon>Spirotrichea</taxon>
        <taxon>Stichotrichia</taxon>
        <taxon>Sporadotrichida</taxon>
        <taxon>Halteriidae</taxon>
        <taxon>Halteria</taxon>
    </lineage>
</organism>
<dbReference type="PANTHER" id="PTHR10159">
    <property type="entry name" value="DUAL SPECIFICITY PROTEIN PHOSPHATASE"/>
    <property type="match status" value="1"/>
</dbReference>
<dbReference type="EC" id="3.1.3.48" evidence="2"/>
<dbReference type="OrthoDB" id="10252009at2759"/>
<dbReference type="InterPro" id="IPR000387">
    <property type="entry name" value="Tyr_Pase_dom"/>
</dbReference>
<comment type="similarity">
    <text evidence="1">Belongs to the protein-tyrosine phosphatase family. Non-receptor class dual specificity subfamily.</text>
</comment>
<dbReference type="PROSITE" id="PS50054">
    <property type="entry name" value="TYR_PHOSPHATASE_DUAL"/>
    <property type="match status" value="1"/>
</dbReference>
<keyword evidence="3" id="KW-0378">Hydrolase</keyword>
<sequence length="145" mass="16076">MKAEPDLILERPGLLYLGNQSHAQNSALLIRLGIQVILQVSGEDTQPPHADHFEYHRFIFGDAESVDITEHVKRAVEVIEKCHLEGKGVFVHCAAGVSRSASLVIAYVMKTHKVTFQEALKLVSAKRPCVGPNEGFKRTLSTLQF</sequence>
<name>A0A8J8NIR0_HALGN</name>
<feature type="domain" description="Tyrosine specific protein phosphatases" evidence="6">
    <location>
        <begin position="66"/>
        <end position="128"/>
    </location>
</feature>
<evidence type="ECO:0000259" key="5">
    <source>
        <dbReference type="PROSITE" id="PS50054"/>
    </source>
</evidence>
<dbReference type="PROSITE" id="PS50056">
    <property type="entry name" value="TYR_PHOSPHATASE_2"/>
    <property type="match status" value="1"/>
</dbReference>
<evidence type="ECO:0000259" key="6">
    <source>
        <dbReference type="PROSITE" id="PS50056"/>
    </source>
</evidence>
<keyword evidence="4" id="KW-0904">Protein phosphatase</keyword>
<dbReference type="SUPFAM" id="SSF52799">
    <property type="entry name" value="(Phosphotyrosine protein) phosphatases II"/>
    <property type="match status" value="1"/>
</dbReference>
<dbReference type="Proteomes" id="UP000785679">
    <property type="component" value="Unassembled WGS sequence"/>
</dbReference>
<evidence type="ECO:0000256" key="2">
    <source>
        <dbReference type="ARBA" id="ARBA00013064"/>
    </source>
</evidence>
<dbReference type="PANTHER" id="PTHR10159:SF519">
    <property type="entry name" value="DUAL SPECIFICITY PROTEIN PHOSPHATASE MPK3"/>
    <property type="match status" value="1"/>
</dbReference>
<reference evidence="7" key="1">
    <citation type="submission" date="2019-06" db="EMBL/GenBank/DDBJ databases">
        <authorList>
            <person name="Zheng W."/>
        </authorList>
    </citation>
    <scope>NUCLEOTIDE SEQUENCE</scope>
    <source>
        <strain evidence="7">QDHG01</strain>
    </source>
</reference>